<evidence type="ECO:0000256" key="8">
    <source>
        <dbReference type="RuleBase" id="RU363111"/>
    </source>
</evidence>
<evidence type="ECO:0000256" key="4">
    <source>
        <dbReference type="ARBA" id="ARBA00022927"/>
    </source>
</evidence>
<evidence type="ECO:0000313" key="10">
    <source>
        <dbReference type="EMBL" id="KAL3759598.1"/>
    </source>
</evidence>
<organism evidence="10 11">
    <name type="scientific">Discostella pseudostelligera</name>
    <dbReference type="NCBI Taxonomy" id="259834"/>
    <lineage>
        <taxon>Eukaryota</taxon>
        <taxon>Sar</taxon>
        <taxon>Stramenopiles</taxon>
        <taxon>Ochrophyta</taxon>
        <taxon>Bacillariophyta</taxon>
        <taxon>Coscinodiscophyceae</taxon>
        <taxon>Thalassiosirophycidae</taxon>
        <taxon>Stephanodiscales</taxon>
        <taxon>Stephanodiscaceae</taxon>
        <taxon>Discostella</taxon>
    </lineage>
</organism>
<feature type="transmembrane region" description="Helical" evidence="8">
    <location>
        <begin position="195"/>
        <end position="217"/>
    </location>
</feature>
<feature type="compositionally biased region" description="Polar residues" evidence="9">
    <location>
        <begin position="54"/>
        <end position="67"/>
    </location>
</feature>
<keyword evidence="3 8" id="KW-0812">Transmembrane</keyword>
<reference evidence="10 11" key="1">
    <citation type="submission" date="2024-10" db="EMBL/GenBank/DDBJ databases">
        <title>Updated reference genomes for cyclostephanoid diatoms.</title>
        <authorList>
            <person name="Roberts W.R."/>
            <person name="Alverson A.J."/>
        </authorList>
    </citation>
    <scope>NUCLEOTIDE SEQUENCE [LARGE SCALE GENOMIC DNA]</scope>
    <source>
        <strain evidence="10 11">AJA232-27</strain>
    </source>
</reference>
<evidence type="ECO:0000256" key="3">
    <source>
        <dbReference type="ARBA" id="ARBA00022692"/>
    </source>
</evidence>
<keyword evidence="2 8" id="KW-0813">Transport</keyword>
<proteinExistence type="inferred from homology"/>
<keyword evidence="5 8" id="KW-1133">Transmembrane helix</keyword>
<evidence type="ECO:0000256" key="1">
    <source>
        <dbReference type="ARBA" id="ARBA00004141"/>
    </source>
</evidence>
<protein>
    <recommendedName>
        <fullName evidence="8">Vesicle transport protein</fullName>
    </recommendedName>
</protein>
<dbReference type="AlphaFoldDB" id="A0ABD3M793"/>
<evidence type="ECO:0000256" key="9">
    <source>
        <dbReference type="SAM" id="MobiDB-lite"/>
    </source>
</evidence>
<feature type="transmembrane region" description="Helical" evidence="8">
    <location>
        <begin position="169"/>
        <end position="189"/>
    </location>
</feature>
<feature type="region of interest" description="Disordered" evidence="9">
    <location>
        <begin position="1"/>
        <end position="67"/>
    </location>
</feature>
<dbReference type="GO" id="GO:0016020">
    <property type="term" value="C:membrane"/>
    <property type="evidence" value="ECO:0007669"/>
    <property type="project" value="UniProtKB-SubCell"/>
</dbReference>
<evidence type="ECO:0000256" key="2">
    <source>
        <dbReference type="ARBA" id="ARBA00022448"/>
    </source>
</evidence>
<evidence type="ECO:0000256" key="7">
    <source>
        <dbReference type="ARBA" id="ARBA00025800"/>
    </source>
</evidence>
<feature type="transmembrane region" description="Helical" evidence="8">
    <location>
        <begin position="135"/>
        <end position="157"/>
    </location>
</feature>
<evidence type="ECO:0000256" key="5">
    <source>
        <dbReference type="ARBA" id="ARBA00022989"/>
    </source>
</evidence>
<dbReference type="GO" id="GO:0012505">
    <property type="term" value="C:endomembrane system"/>
    <property type="evidence" value="ECO:0007669"/>
    <property type="project" value="UniProtKB-ARBA"/>
</dbReference>
<dbReference type="Pfam" id="PF04178">
    <property type="entry name" value="Got1"/>
    <property type="match status" value="1"/>
</dbReference>
<keyword evidence="11" id="KW-1185">Reference proteome</keyword>
<comment type="caution">
    <text evidence="10">The sequence shown here is derived from an EMBL/GenBank/DDBJ whole genome shotgun (WGS) entry which is preliminary data.</text>
</comment>
<feature type="compositionally biased region" description="Low complexity" evidence="9">
    <location>
        <begin position="30"/>
        <end position="47"/>
    </location>
</feature>
<gene>
    <name evidence="10" type="ORF">ACHAWU_009745</name>
</gene>
<dbReference type="EMBL" id="JALLBG020000199">
    <property type="protein sequence ID" value="KAL3759598.1"/>
    <property type="molecule type" value="Genomic_DNA"/>
</dbReference>
<dbReference type="Proteomes" id="UP001530293">
    <property type="component" value="Unassembled WGS sequence"/>
</dbReference>
<name>A0ABD3M793_9STRA</name>
<evidence type="ECO:0000313" key="11">
    <source>
        <dbReference type="Proteomes" id="UP001530293"/>
    </source>
</evidence>
<comment type="subcellular location">
    <subcellularLocation>
        <location evidence="1 8">Membrane</location>
        <topology evidence="1 8">Multi-pass membrane protein</topology>
    </subcellularLocation>
</comment>
<evidence type="ECO:0000256" key="6">
    <source>
        <dbReference type="ARBA" id="ARBA00023136"/>
    </source>
</evidence>
<keyword evidence="6 8" id="KW-0472">Membrane</keyword>
<dbReference type="InterPro" id="IPR011691">
    <property type="entry name" value="Vesicle_transpt_SFT2"/>
</dbReference>
<sequence length="267" mass="28335">MASSSFGKWYDEQKQQQGGSSSTGGGGGLASSLNGLSLSSSLFSSTSTGGGGANDQQQGSSDDVESQSTSLLGEMNASLSSMRSTLESQLPTKIMGMNYQQRLQIFVVALLVSALFFALAFFVGLPLITVRPQKFALSFTMGSITFMSSFAILKGPYEHFKTLLGGDRMHFTAVYIGSMILTIYLTFSAGGMEGYVLVVGASGMQLAALVWYLVTFLPGGAMGMKMLTQVLWTVLKPLIVGCAKVQAMCLSRCVSWYASRFSSSAST</sequence>
<dbReference type="GO" id="GO:0015031">
    <property type="term" value="P:protein transport"/>
    <property type="evidence" value="ECO:0007669"/>
    <property type="project" value="UniProtKB-KW"/>
</dbReference>
<keyword evidence="4 8" id="KW-0653">Protein transport</keyword>
<comment type="similarity">
    <text evidence="7 8">Belongs to the SFT2 family.</text>
</comment>
<accession>A0ABD3M793</accession>
<dbReference type="InterPro" id="IPR007305">
    <property type="entry name" value="Vesicle_transpt_Got1/SFT2"/>
</dbReference>
<dbReference type="PANTHER" id="PTHR23137">
    <property type="entry name" value="VESICLE TRANSPORT PROTEIN-RELATED"/>
    <property type="match status" value="1"/>
</dbReference>
<feature type="transmembrane region" description="Helical" evidence="8">
    <location>
        <begin position="103"/>
        <end position="129"/>
    </location>
</feature>
<dbReference type="GO" id="GO:0005737">
    <property type="term" value="C:cytoplasm"/>
    <property type="evidence" value="ECO:0007669"/>
    <property type="project" value="UniProtKB-ARBA"/>
</dbReference>
<comment type="function">
    <text evidence="8">May be involved in fusion of retrograde transport vesicles derived from an endocytic compartment with the Golgi complex.</text>
</comment>
<dbReference type="PANTHER" id="PTHR23137:SF36">
    <property type="entry name" value="VESICLE TRANSPORT PROTEIN SFT2C"/>
    <property type="match status" value="1"/>
</dbReference>